<gene>
    <name evidence="2" type="ORF">E4U43_008076</name>
</gene>
<evidence type="ECO:0000256" key="1">
    <source>
        <dbReference type="SAM" id="SignalP"/>
    </source>
</evidence>
<accession>A0A9P7T112</accession>
<keyword evidence="1" id="KW-0732">Signal</keyword>
<feature type="chain" id="PRO_5040341559" evidence="1">
    <location>
        <begin position="19"/>
        <end position="471"/>
    </location>
</feature>
<evidence type="ECO:0000313" key="3">
    <source>
        <dbReference type="Proteomes" id="UP000748025"/>
    </source>
</evidence>
<dbReference type="AlphaFoldDB" id="A0A9P7T112"/>
<name>A0A9P7T112_9HYPO</name>
<organism evidence="2 3">
    <name type="scientific">Claviceps pusilla</name>
    <dbReference type="NCBI Taxonomy" id="123648"/>
    <lineage>
        <taxon>Eukaryota</taxon>
        <taxon>Fungi</taxon>
        <taxon>Dikarya</taxon>
        <taxon>Ascomycota</taxon>
        <taxon>Pezizomycotina</taxon>
        <taxon>Sordariomycetes</taxon>
        <taxon>Hypocreomycetidae</taxon>
        <taxon>Hypocreales</taxon>
        <taxon>Clavicipitaceae</taxon>
        <taxon>Claviceps</taxon>
    </lineage>
</organism>
<feature type="signal peptide" evidence="1">
    <location>
        <begin position="1"/>
        <end position="18"/>
    </location>
</feature>
<dbReference type="Proteomes" id="UP000748025">
    <property type="component" value="Unassembled WGS sequence"/>
</dbReference>
<dbReference type="OrthoDB" id="4961331at2759"/>
<keyword evidence="3" id="KW-1185">Reference proteome</keyword>
<dbReference type="EMBL" id="SRPW01000819">
    <property type="protein sequence ID" value="KAG6011855.1"/>
    <property type="molecule type" value="Genomic_DNA"/>
</dbReference>
<sequence>MKSFAITTIAGLAAVASAVPYRQREEFAQGSETGVLDGVNESGRIGLVNVGDVLSSDSSSQFVERDVYYQGPRKVHSQGAGTSIINGLNKDGKIGLVNVDDILSSEDTSSGLLKARDVYYQGPRKVHSQGAGTSIINDLNKDGKIGLVNVDDILSSEDTSSGLLKARDVYYQGPRKAHAQGAGTSVLNGINKDGKIGLVNVDDLLSSEDTSSGLLGKRGVRSQGAGTSILNGVNKDGKVGLVNLDDILSSEDTSSGLVTRRVHAQGASTGVLNDVNKDGRIGLVNVDDVLSSEDTSSGLLNAREVYHEAGRHAQAQGAITSILNDVNGGGEIGLVNVGDVLSSHDTSYDTLDKRGVQSQGSNTGVLNGLNGDGRIGIIANAGDVGSSSTVNYDDHHDHIVVDDDYNHGGPYFDEKSDWYTYTYKAENGEVQVHVAMKKGYECDERVALTGGEDSIKEIVKQVAQRCYAKYQ</sequence>
<protein>
    <submittedName>
        <fullName evidence="2">Uncharacterized protein</fullName>
    </submittedName>
</protein>
<evidence type="ECO:0000313" key="2">
    <source>
        <dbReference type="EMBL" id="KAG6011855.1"/>
    </source>
</evidence>
<comment type="caution">
    <text evidence="2">The sequence shown here is derived from an EMBL/GenBank/DDBJ whole genome shotgun (WGS) entry which is preliminary data.</text>
</comment>
<reference evidence="2" key="1">
    <citation type="journal article" date="2020" name="bioRxiv">
        <title>Whole genome comparisons of ergot fungi reveals the divergence and evolution of species within the genus Claviceps are the result of varying mechanisms driving genome evolution and host range expansion.</title>
        <authorList>
            <person name="Wyka S.A."/>
            <person name="Mondo S.J."/>
            <person name="Liu M."/>
            <person name="Dettman J."/>
            <person name="Nalam V."/>
            <person name="Broders K.D."/>
        </authorList>
    </citation>
    <scope>NUCLEOTIDE SEQUENCE</scope>
    <source>
        <strain evidence="2">CCC 602</strain>
    </source>
</reference>
<proteinExistence type="predicted"/>